<protein>
    <submittedName>
        <fullName evidence="3">Helix-turn-helix domain protein</fullName>
    </submittedName>
</protein>
<evidence type="ECO:0000313" key="4">
    <source>
        <dbReference type="Proteomes" id="UP000036771"/>
    </source>
</evidence>
<dbReference type="STRING" id="1629334.Cva_01657"/>
<feature type="region of interest" description="Disordered" evidence="1">
    <location>
        <begin position="89"/>
        <end position="130"/>
    </location>
</feature>
<dbReference type="InterPro" id="IPR009061">
    <property type="entry name" value="DNA-bd_dom_put_sf"/>
</dbReference>
<evidence type="ECO:0000259" key="2">
    <source>
        <dbReference type="Pfam" id="PF12728"/>
    </source>
</evidence>
<name>A0A0K8MEV5_9PROT</name>
<dbReference type="Proteomes" id="UP000036771">
    <property type="component" value="Unassembled WGS sequence"/>
</dbReference>
<evidence type="ECO:0000313" key="3">
    <source>
        <dbReference type="EMBL" id="GAO98987.1"/>
    </source>
</evidence>
<dbReference type="Pfam" id="PF12728">
    <property type="entry name" value="HTH_17"/>
    <property type="match status" value="1"/>
</dbReference>
<reference evidence="3 4" key="1">
    <citation type="submission" date="2015-03" db="EMBL/GenBank/DDBJ databases">
        <title>Caedibacter varicaedens, whole genome shotgun sequence.</title>
        <authorList>
            <person name="Suzuki H."/>
            <person name="Dapper A.L."/>
            <person name="Gibson A.K."/>
            <person name="Jackson C."/>
            <person name="Lee H."/>
            <person name="Pejaver V.R."/>
            <person name="Doak T."/>
            <person name="Lynch M."/>
        </authorList>
    </citation>
    <scope>NUCLEOTIDE SEQUENCE [LARGE SCALE GENOMIC DNA]</scope>
</reference>
<organism evidence="3 4">
    <name type="scientific">Caedimonas varicaedens</name>
    <dbReference type="NCBI Taxonomy" id="1629334"/>
    <lineage>
        <taxon>Bacteria</taxon>
        <taxon>Pseudomonadati</taxon>
        <taxon>Pseudomonadota</taxon>
        <taxon>Alphaproteobacteria</taxon>
        <taxon>Holosporales</taxon>
        <taxon>Caedimonadaceae</taxon>
        <taxon>Caedimonas</taxon>
    </lineage>
</organism>
<sequence>MKRKKEQIASAIQNMEDRLYSSRETAEYLGISMRTLAAYRKEKKGPKYACVSYRKRGYRKSDIDRYIEELTVASTSDPKFLAILKNKKTKKAEELTPRKTKRGRPRTLPPAGNLPQQVTGQELVQQPVHP</sequence>
<keyword evidence="4" id="KW-1185">Reference proteome</keyword>
<feature type="compositionally biased region" description="Polar residues" evidence="1">
    <location>
        <begin position="114"/>
        <end position="124"/>
    </location>
</feature>
<dbReference type="AlphaFoldDB" id="A0A0K8MEV5"/>
<proteinExistence type="predicted"/>
<feature type="domain" description="Helix-turn-helix" evidence="2">
    <location>
        <begin position="19"/>
        <end position="69"/>
    </location>
</feature>
<gene>
    <name evidence="3" type="ORF">Cva_01657</name>
</gene>
<comment type="caution">
    <text evidence="3">The sequence shown here is derived from an EMBL/GenBank/DDBJ whole genome shotgun (WGS) entry which is preliminary data.</text>
</comment>
<dbReference type="InterPro" id="IPR041657">
    <property type="entry name" value="HTH_17"/>
</dbReference>
<dbReference type="OrthoDB" id="9806994at2"/>
<evidence type="ECO:0000256" key="1">
    <source>
        <dbReference type="SAM" id="MobiDB-lite"/>
    </source>
</evidence>
<dbReference type="SUPFAM" id="SSF46955">
    <property type="entry name" value="Putative DNA-binding domain"/>
    <property type="match status" value="1"/>
</dbReference>
<dbReference type="EMBL" id="BBVC01000109">
    <property type="protein sequence ID" value="GAO98987.1"/>
    <property type="molecule type" value="Genomic_DNA"/>
</dbReference>
<accession>A0A0K8MEV5</accession>